<name>A0A0E9PGI8_ANGAN</name>
<sequence length="53" mass="6454">MMLKLFIKKDIMAKNSLKKIIKKNTKTGLCLTKFNQIVNIYSHMRWCYYIFSY</sequence>
<proteinExistence type="predicted"/>
<protein>
    <submittedName>
        <fullName evidence="1">Uncharacterized protein</fullName>
    </submittedName>
</protein>
<dbReference type="EMBL" id="GBXM01105619">
    <property type="protein sequence ID" value="JAH02958.1"/>
    <property type="molecule type" value="Transcribed_RNA"/>
</dbReference>
<accession>A0A0E9PGI8</accession>
<organism evidence="1">
    <name type="scientific">Anguilla anguilla</name>
    <name type="common">European freshwater eel</name>
    <name type="synonym">Muraena anguilla</name>
    <dbReference type="NCBI Taxonomy" id="7936"/>
    <lineage>
        <taxon>Eukaryota</taxon>
        <taxon>Metazoa</taxon>
        <taxon>Chordata</taxon>
        <taxon>Craniata</taxon>
        <taxon>Vertebrata</taxon>
        <taxon>Euteleostomi</taxon>
        <taxon>Actinopterygii</taxon>
        <taxon>Neopterygii</taxon>
        <taxon>Teleostei</taxon>
        <taxon>Anguilliformes</taxon>
        <taxon>Anguillidae</taxon>
        <taxon>Anguilla</taxon>
    </lineage>
</organism>
<reference evidence="1" key="2">
    <citation type="journal article" date="2015" name="Fish Shellfish Immunol.">
        <title>Early steps in the European eel (Anguilla anguilla)-Vibrio vulnificus interaction in the gills: Role of the RtxA13 toxin.</title>
        <authorList>
            <person name="Callol A."/>
            <person name="Pajuelo D."/>
            <person name="Ebbesson L."/>
            <person name="Teles M."/>
            <person name="MacKenzie S."/>
            <person name="Amaro C."/>
        </authorList>
    </citation>
    <scope>NUCLEOTIDE SEQUENCE</scope>
</reference>
<dbReference type="AlphaFoldDB" id="A0A0E9PGI8"/>
<evidence type="ECO:0000313" key="1">
    <source>
        <dbReference type="EMBL" id="JAH02958.1"/>
    </source>
</evidence>
<reference evidence="1" key="1">
    <citation type="submission" date="2014-11" db="EMBL/GenBank/DDBJ databases">
        <authorList>
            <person name="Amaro Gonzalez C."/>
        </authorList>
    </citation>
    <scope>NUCLEOTIDE SEQUENCE</scope>
</reference>